<evidence type="ECO:0000313" key="2">
    <source>
        <dbReference type="EMBL" id="OLQ11474.1"/>
    </source>
</evidence>
<evidence type="ECO:0000313" key="3">
    <source>
        <dbReference type="Proteomes" id="UP000186817"/>
    </source>
</evidence>
<sequence length="893" mass="98688">MDSGRRSLCGLSTAVAIHQEACVCLWRFLIPGERRCFIAACRELDFYCLQAVRHASTITMVPMASSHDSSGDSDLHEEAITRREDQNAVRWGLDDLEDVVPEVSAAVAFAQTAGRLIRDEALSPRSAALEVSHGESSDAEPHLGRLLHCRPPSVRRRLGIALGQDSVASATAPPPLTGCARIFRSGLEECEVSWRGNETISTLLNSAAATCQDNHGFLGWHVDSIIVHLRALDYRPSFDTTLEETAHLRMLRARRLLRPGCFAYRVARRRRPGLGGLMTLQAGTSRGGVHGCPRVDFSSLLSSAIDACSEPTTQGIALPWEQGVFKQIFESEDAVSWDDTFALPALPIPDDSAEILPPSEKKRRVEETGLLPGICFSVVRKSSGIPWEVQRDKDSDRAIARWSFVILKWSEVSPDILVCRSLLDCDTIEERTEVLKDWLRPKAPGTLLKRVNSLLRYHKSEGWSDEVFPYKENKVYDYMASARAGGAKPSQMRALREAIIFERHVFSLPELDVVIGSRRCLGASMRGAKQRARKRADPLTVKNLRLLHSTLKDIGVPAWDRVFAGAILCCSYMRSRWSDFQHATAFKVEYGEGGERLFLEYVCEVYKTVNSKFFAGEPIRFVAPGRGVVEENWLDLWYEARLEIGLEDFIPPLPTPSQSGDPTGASVSTEEMALWLRKICPDRDHLRTSGHTLKRTFLTMATKRGVQHLDRLVLGGHAHDSKMADTYGQDELARPLRLLISLIHEIRAGIFDPDEGRAAYLRGSCLDEPRLGGLDPLAANPSSTDRSWLQVGLTNNESDDDGQLHGVETDQEAANENGLEDGETVDKEIDHSPAAASIGSAGEDDKAVGNEDSSSSSSSSAEDSSMSSEDSEPEKVLSMGQTFFSIRGHDFCT</sequence>
<keyword evidence="3" id="KW-1185">Reference proteome</keyword>
<gene>
    <name evidence="2" type="ORF">AK812_SmicGene4712</name>
</gene>
<feature type="region of interest" description="Disordered" evidence="1">
    <location>
        <begin position="832"/>
        <end position="893"/>
    </location>
</feature>
<feature type="compositionally biased region" description="Low complexity" evidence="1">
    <location>
        <begin position="851"/>
        <end position="868"/>
    </location>
</feature>
<dbReference type="OrthoDB" id="443876at2759"/>
<proteinExistence type="predicted"/>
<reference evidence="2 3" key="1">
    <citation type="submission" date="2016-02" db="EMBL/GenBank/DDBJ databases">
        <title>Genome analysis of coral dinoflagellate symbionts highlights evolutionary adaptations to a symbiotic lifestyle.</title>
        <authorList>
            <person name="Aranda M."/>
            <person name="Li Y."/>
            <person name="Liew Y.J."/>
            <person name="Baumgarten S."/>
            <person name="Simakov O."/>
            <person name="Wilson M."/>
            <person name="Piel J."/>
            <person name="Ashoor H."/>
            <person name="Bougouffa S."/>
            <person name="Bajic V.B."/>
            <person name="Ryu T."/>
            <person name="Ravasi T."/>
            <person name="Bayer T."/>
            <person name="Micklem G."/>
            <person name="Kim H."/>
            <person name="Bhak J."/>
            <person name="Lajeunesse T.C."/>
            <person name="Voolstra C.R."/>
        </authorList>
    </citation>
    <scope>NUCLEOTIDE SEQUENCE [LARGE SCALE GENOMIC DNA]</scope>
    <source>
        <strain evidence="2 3">CCMP2467</strain>
    </source>
</reference>
<dbReference type="EMBL" id="LSRX01000058">
    <property type="protein sequence ID" value="OLQ11474.1"/>
    <property type="molecule type" value="Genomic_DNA"/>
</dbReference>
<organism evidence="2 3">
    <name type="scientific">Symbiodinium microadriaticum</name>
    <name type="common">Dinoflagellate</name>
    <name type="synonym">Zooxanthella microadriatica</name>
    <dbReference type="NCBI Taxonomy" id="2951"/>
    <lineage>
        <taxon>Eukaryota</taxon>
        <taxon>Sar</taxon>
        <taxon>Alveolata</taxon>
        <taxon>Dinophyceae</taxon>
        <taxon>Suessiales</taxon>
        <taxon>Symbiodiniaceae</taxon>
        <taxon>Symbiodinium</taxon>
    </lineage>
</organism>
<comment type="caution">
    <text evidence="2">The sequence shown here is derived from an EMBL/GenBank/DDBJ whole genome shotgun (WGS) entry which is preliminary data.</text>
</comment>
<dbReference type="AlphaFoldDB" id="A0A1Q9EVJ5"/>
<evidence type="ECO:0000256" key="1">
    <source>
        <dbReference type="SAM" id="MobiDB-lite"/>
    </source>
</evidence>
<protein>
    <submittedName>
        <fullName evidence="2">Uncharacterized protein</fullName>
    </submittedName>
</protein>
<name>A0A1Q9EVJ5_SYMMI</name>
<accession>A0A1Q9EVJ5</accession>
<dbReference type="Proteomes" id="UP000186817">
    <property type="component" value="Unassembled WGS sequence"/>
</dbReference>